<evidence type="ECO:0000259" key="4">
    <source>
        <dbReference type="PROSITE" id="PS50137"/>
    </source>
</evidence>
<proteinExistence type="predicted"/>
<dbReference type="GO" id="GO:0003723">
    <property type="term" value="F:RNA binding"/>
    <property type="evidence" value="ECO:0007669"/>
    <property type="project" value="UniProtKB-UniRule"/>
</dbReference>
<accession>A0A2Z6SH72</accession>
<feature type="compositionally biased region" description="Polar residues" evidence="2">
    <location>
        <begin position="13"/>
        <end position="29"/>
    </location>
</feature>
<dbReference type="SUPFAM" id="SSF54768">
    <property type="entry name" value="dsRNA-binding domain-like"/>
    <property type="match status" value="1"/>
</dbReference>
<dbReference type="PROSITE" id="PS50006">
    <property type="entry name" value="FHA_DOMAIN"/>
    <property type="match status" value="1"/>
</dbReference>
<feature type="domain" description="FHA" evidence="3">
    <location>
        <begin position="96"/>
        <end position="146"/>
    </location>
</feature>
<evidence type="ECO:0000259" key="3">
    <source>
        <dbReference type="PROSITE" id="PS50006"/>
    </source>
</evidence>
<dbReference type="SMART" id="SM00358">
    <property type="entry name" value="DSRM"/>
    <property type="match status" value="1"/>
</dbReference>
<dbReference type="CDD" id="cd22677">
    <property type="entry name" value="FHA_Kanadaptin"/>
    <property type="match status" value="1"/>
</dbReference>
<keyword evidence="6" id="KW-1185">Reference proteome</keyword>
<dbReference type="AlphaFoldDB" id="A0A2Z6SH72"/>
<feature type="region of interest" description="Disordered" evidence="2">
    <location>
        <begin position="500"/>
        <end position="541"/>
    </location>
</feature>
<feature type="compositionally biased region" description="Basic and acidic residues" evidence="2">
    <location>
        <begin position="530"/>
        <end position="541"/>
    </location>
</feature>
<dbReference type="SMART" id="SM00240">
    <property type="entry name" value="FHA"/>
    <property type="match status" value="1"/>
</dbReference>
<dbReference type="Pfam" id="PF00498">
    <property type="entry name" value="FHA"/>
    <property type="match status" value="1"/>
</dbReference>
<dbReference type="Pfam" id="PF00035">
    <property type="entry name" value="dsrm"/>
    <property type="match status" value="1"/>
</dbReference>
<organism evidence="5 6">
    <name type="scientific">Rhizophagus clarus</name>
    <dbReference type="NCBI Taxonomy" id="94130"/>
    <lineage>
        <taxon>Eukaryota</taxon>
        <taxon>Fungi</taxon>
        <taxon>Fungi incertae sedis</taxon>
        <taxon>Mucoromycota</taxon>
        <taxon>Glomeromycotina</taxon>
        <taxon>Glomeromycetes</taxon>
        <taxon>Glomerales</taxon>
        <taxon>Glomeraceae</taxon>
        <taxon>Rhizophagus</taxon>
    </lineage>
</organism>
<name>A0A2Z6SH72_9GLOM</name>
<reference evidence="5 6" key="1">
    <citation type="submission" date="2017-11" db="EMBL/GenBank/DDBJ databases">
        <title>The genome of Rhizophagus clarus HR1 reveals common genetic basis of auxotrophy among arbuscular mycorrhizal fungi.</title>
        <authorList>
            <person name="Kobayashi Y."/>
        </authorList>
    </citation>
    <scope>NUCLEOTIDE SEQUENCE [LARGE SCALE GENOMIC DNA]</scope>
    <source>
        <strain evidence="5 6">HR1</strain>
    </source>
</reference>
<dbReference type="CDD" id="cd19856">
    <property type="entry name" value="DSRM_Kanadaptin"/>
    <property type="match status" value="1"/>
</dbReference>
<evidence type="ECO:0008006" key="7">
    <source>
        <dbReference type="Google" id="ProtNLM"/>
    </source>
</evidence>
<evidence type="ECO:0000313" key="5">
    <source>
        <dbReference type="EMBL" id="GBC10000.1"/>
    </source>
</evidence>
<dbReference type="PANTHER" id="PTHR23308">
    <property type="entry name" value="NUCLEAR INHIBITOR OF PROTEIN PHOSPHATASE-1"/>
    <property type="match status" value="1"/>
</dbReference>
<dbReference type="SUPFAM" id="SSF49879">
    <property type="entry name" value="SMAD/FHA domain"/>
    <property type="match status" value="1"/>
</dbReference>
<sequence>MENNIEETKQRAEATSSDNKQTGITNSLSVFKAPLPVKLKERQQKQQQQQQHLPIPPPVPYEKPEWSDLPKDNYSFEIIKNGVSLELIDFPSKEFLVLGRLPICDIAMEHPSVSRYHATIQFNSKGEIFLYDLDSAHGTIINKQRIPSRHFTKLRVGDQLKFGESTRTYVLLGPEESQPEPPESIQISKSISKPVEGNSSVTWGFAEDAEDESEMNVTATKELWKLDENAYYYKDPKKALRNWLENRGYDMEFECEQEGPGHSRIFTARIRLPDVEDAYGPVYGLGNGSKRKDAERQAAIDSCEKLDMLGLLRASQDEASARKKRMRELLGDDDNDDDYDSFYDRTGQAERAKLRKIQPQKVETYESLTRQREELTIKIKEIRSKISNAKEFEKSSPIIAAEDDLDSYMNTINKDLNSESVTNLEATLRDLLKQDLRLAKLIEITKPLDIMQGSSMTSSLSKSNVANSNTTIVEPKIKANVKRDIPILSSDKFKIPISVNTERSDSDDDDLSLIPSKKSSDNKISQKRQNFPDKEEINNEKEKRIKTMIPMTPQEYEIKQRKAEELNELEIEDVTAWEPPKDQTGTNSLKLSLLHLIVIFEYFFCSHLQSKTQGDGRTALNDKYGY</sequence>
<feature type="domain" description="DRBM" evidence="4">
    <location>
        <begin position="235"/>
        <end position="308"/>
    </location>
</feature>
<dbReference type="Proteomes" id="UP000247702">
    <property type="component" value="Unassembled WGS sequence"/>
</dbReference>
<dbReference type="InterPro" id="IPR000253">
    <property type="entry name" value="FHA_dom"/>
</dbReference>
<dbReference type="PROSITE" id="PS50137">
    <property type="entry name" value="DS_RBD"/>
    <property type="match status" value="1"/>
</dbReference>
<dbReference type="InterPro" id="IPR050923">
    <property type="entry name" value="Cell_Proc_Reg/RNA_Proc"/>
</dbReference>
<protein>
    <recommendedName>
        <fullName evidence="7">FHA domain-containing protein</fullName>
    </recommendedName>
</protein>
<dbReference type="EMBL" id="BEXD01004345">
    <property type="protein sequence ID" value="GBC10000.1"/>
    <property type="molecule type" value="Genomic_DNA"/>
</dbReference>
<evidence type="ECO:0000256" key="1">
    <source>
        <dbReference type="PROSITE-ProRule" id="PRU00266"/>
    </source>
</evidence>
<feature type="region of interest" description="Disordered" evidence="2">
    <location>
        <begin position="1"/>
        <end position="64"/>
    </location>
</feature>
<dbReference type="STRING" id="94130.A0A2Z6SH72"/>
<dbReference type="InterPro" id="IPR008984">
    <property type="entry name" value="SMAD_FHA_dom_sf"/>
</dbReference>
<evidence type="ECO:0000313" key="6">
    <source>
        <dbReference type="Proteomes" id="UP000247702"/>
    </source>
</evidence>
<keyword evidence="1" id="KW-0694">RNA-binding</keyword>
<dbReference type="Gene3D" id="2.60.200.20">
    <property type="match status" value="1"/>
</dbReference>
<evidence type="ECO:0000256" key="2">
    <source>
        <dbReference type="SAM" id="MobiDB-lite"/>
    </source>
</evidence>
<dbReference type="InterPro" id="IPR014720">
    <property type="entry name" value="dsRBD_dom"/>
</dbReference>
<feature type="compositionally biased region" description="Basic and acidic residues" evidence="2">
    <location>
        <begin position="1"/>
        <end position="12"/>
    </location>
</feature>
<dbReference type="Gene3D" id="3.30.160.20">
    <property type="match status" value="1"/>
</dbReference>
<comment type="caution">
    <text evidence="5">The sequence shown here is derived from an EMBL/GenBank/DDBJ whole genome shotgun (WGS) entry which is preliminary data.</text>
</comment>
<gene>
    <name evidence="5" type="ORF">RclHR1_09270005</name>
</gene>